<dbReference type="CDD" id="cd02809">
    <property type="entry name" value="alpha_hydroxyacid_oxid_FMN"/>
    <property type="match status" value="1"/>
</dbReference>
<dbReference type="Pfam" id="PF01070">
    <property type="entry name" value="FMN_dh"/>
    <property type="match status" value="1"/>
</dbReference>
<evidence type="ECO:0000256" key="5">
    <source>
        <dbReference type="ARBA" id="ARBA00024042"/>
    </source>
</evidence>
<accession>A0A494XZ35</accession>
<comment type="caution">
    <text evidence="9">The sequence shown here is derived from an EMBL/GenBank/DDBJ whole genome shotgun (WGS) entry which is preliminary data.</text>
</comment>
<dbReference type="InterPro" id="IPR037396">
    <property type="entry name" value="FMN_HAD"/>
</dbReference>
<feature type="binding site" evidence="7">
    <location>
        <position position="117"/>
    </location>
    <ligand>
        <name>FMN</name>
        <dbReference type="ChEBI" id="CHEBI:58210"/>
    </ligand>
</feature>
<feature type="binding site" evidence="7">
    <location>
        <begin position="341"/>
        <end position="342"/>
    </location>
    <ligand>
        <name>FMN</name>
        <dbReference type="ChEBI" id="CHEBI:58210"/>
    </ligand>
</feature>
<feature type="domain" description="FMN hydroxy acid dehydrogenase" evidence="8">
    <location>
        <begin position="9"/>
        <end position="392"/>
    </location>
</feature>
<dbReference type="FunFam" id="3.20.20.70:FF:000029">
    <property type="entry name" value="L-lactate dehydrogenase"/>
    <property type="match status" value="1"/>
</dbReference>
<keyword evidence="3 7" id="KW-0288">FMN</keyword>
<protein>
    <submittedName>
        <fullName evidence="9">Alpha-hydroxy-acid oxidizing protein</fullName>
    </submittedName>
</protein>
<dbReference type="GO" id="GO:0010181">
    <property type="term" value="F:FMN binding"/>
    <property type="evidence" value="ECO:0007669"/>
    <property type="project" value="InterPro"/>
</dbReference>
<dbReference type="InterPro" id="IPR013785">
    <property type="entry name" value="Aldolase_TIM"/>
</dbReference>
<dbReference type="EMBL" id="RBZU01000004">
    <property type="protein sequence ID" value="RKP55777.1"/>
    <property type="molecule type" value="Genomic_DNA"/>
</dbReference>
<dbReference type="InterPro" id="IPR012133">
    <property type="entry name" value="Alpha-hydoxy_acid_DH_FMN"/>
</dbReference>
<feature type="binding site" evidence="7">
    <location>
        <position position="287"/>
    </location>
    <ligand>
        <name>glyoxylate</name>
        <dbReference type="ChEBI" id="CHEBI:36655"/>
    </ligand>
</feature>
<evidence type="ECO:0000256" key="7">
    <source>
        <dbReference type="PIRSR" id="PIRSR000138-2"/>
    </source>
</evidence>
<evidence type="ECO:0000259" key="8">
    <source>
        <dbReference type="PROSITE" id="PS51349"/>
    </source>
</evidence>
<feature type="binding site" evidence="7">
    <location>
        <position position="140"/>
    </location>
    <ligand>
        <name>glyoxylate</name>
        <dbReference type="ChEBI" id="CHEBI:36655"/>
    </ligand>
</feature>
<feature type="binding site" evidence="7">
    <location>
        <position position="290"/>
    </location>
    <ligand>
        <name>glyoxylate</name>
        <dbReference type="ChEBI" id="CHEBI:36655"/>
    </ligand>
</feature>
<evidence type="ECO:0000256" key="1">
    <source>
        <dbReference type="ARBA" id="ARBA00001917"/>
    </source>
</evidence>
<dbReference type="PIRSF" id="PIRSF000138">
    <property type="entry name" value="Al-hdrx_acd_dh"/>
    <property type="match status" value="1"/>
</dbReference>
<feature type="binding site" evidence="7">
    <location>
        <begin position="318"/>
        <end position="322"/>
    </location>
    <ligand>
        <name>FMN</name>
        <dbReference type="ChEBI" id="CHEBI:58210"/>
    </ligand>
</feature>
<feature type="binding site" evidence="7">
    <location>
        <position position="263"/>
    </location>
    <ligand>
        <name>glyoxylate</name>
        <dbReference type="ChEBI" id="CHEBI:36655"/>
    </ligand>
</feature>
<organism evidence="9 10">
    <name type="scientific">Pararobbsia silviterrae</name>
    <dbReference type="NCBI Taxonomy" id="1792498"/>
    <lineage>
        <taxon>Bacteria</taxon>
        <taxon>Pseudomonadati</taxon>
        <taxon>Pseudomonadota</taxon>
        <taxon>Betaproteobacteria</taxon>
        <taxon>Burkholderiales</taxon>
        <taxon>Burkholderiaceae</taxon>
        <taxon>Pararobbsia</taxon>
    </lineage>
</organism>
<proteinExistence type="inferred from homology"/>
<gene>
    <name evidence="9" type="ORF">D7S86_11190</name>
</gene>
<dbReference type="GO" id="GO:0009060">
    <property type="term" value="P:aerobic respiration"/>
    <property type="evidence" value="ECO:0007669"/>
    <property type="project" value="TreeGrafter"/>
</dbReference>
<dbReference type="AlphaFoldDB" id="A0A494XZ35"/>
<sequence length="396" mass="43944">MKRSLYAGRDFRRTRNIDELRLVAKRWLPNFVFEYVDSGAEDEVTLRENRSVFDAWRFVPSALVDATARDTSISLLGQRAAYPLVIAPTGYNGMQRRDADISLARAAAQRNIPFTLSTVSNCTIEDVVAGGQARTWMQLYMLRERAVTRNLLDRARDAGCDTLVLTVDAVYYGNREWDRRSYVRDMQLNWRNKLDVLRHPRWIANVLVPHGVPAFANIARYLPEGERRASNGAVYIAKQMETALDWSSVRWLREHWQGKLVIKGILNVADALEAVRLGADGIVVTNHGGRQLDSTVTSLDVLPEIAAACRGRLTVIVDGGFRRGTEIVKALCLGADAVMLGRATLYGVAAGGFEGAAHALTLLTSEIERTLGHLGCRSVADLSPNYLRPAHAGLRA</sequence>
<dbReference type="RefSeq" id="WP_121086407.1">
    <property type="nucleotide sequence ID" value="NZ_RBZU01000004.1"/>
</dbReference>
<evidence type="ECO:0000313" key="9">
    <source>
        <dbReference type="EMBL" id="RKP55777.1"/>
    </source>
</evidence>
<evidence type="ECO:0000256" key="4">
    <source>
        <dbReference type="ARBA" id="ARBA00023002"/>
    </source>
</evidence>
<dbReference type="PANTHER" id="PTHR10578">
    <property type="entry name" value="S -2-HYDROXY-ACID OXIDASE-RELATED"/>
    <property type="match status" value="1"/>
</dbReference>
<dbReference type="PANTHER" id="PTHR10578:SF107">
    <property type="entry name" value="2-HYDROXYACID OXIDASE 1"/>
    <property type="match status" value="1"/>
</dbReference>
<name>A0A494XZ35_9BURK</name>
<dbReference type="OrthoDB" id="9770452at2"/>
<evidence type="ECO:0000256" key="2">
    <source>
        <dbReference type="ARBA" id="ARBA00022630"/>
    </source>
</evidence>
<feature type="binding site" evidence="7">
    <location>
        <position position="35"/>
    </location>
    <ligand>
        <name>glyoxylate</name>
        <dbReference type="ChEBI" id="CHEBI:36655"/>
    </ligand>
</feature>
<feature type="binding site" evidence="7">
    <location>
        <begin position="88"/>
        <end position="90"/>
    </location>
    <ligand>
        <name>FMN</name>
        <dbReference type="ChEBI" id="CHEBI:58210"/>
    </ligand>
</feature>
<evidence type="ECO:0000256" key="6">
    <source>
        <dbReference type="PIRSR" id="PIRSR000138-1"/>
    </source>
</evidence>
<feature type="active site" description="Proton acceptor" evidence="6">
    <location>
        <position position="287"/>
    </location>
</feature>
<keyword evidence="4" id="KW-0560">Oxidoreductase</keyword>
<evidence type="ECO:0000313" key="10">
    <source>
        <dbReference type="Proteomes" id="UP000270342"/>
    </source>
</evidence>
<reference evidence="9 10" key="1">
    <citation type="submission" date="2018-10" db="EMBL/GenBank/DDBJ databases">
        <title>Robbsia sp. DHC34, isolated from soil.</title>
        <authorList>
            <person name="Gao Z.-H."/>
            <person name="Qiu L.-H."/>
        </authorList>
    </citation>
    <scope>NUCLEOTIDE SEQUENCE [LARGE SCALE GENOMIC DNA]</scope>
    <source>
        <strain evidence="9 10">DHC34</strain>
    </source>
</reference>
<keyword evidence="2 7" id="KW-0285">Flavoprotein</keyword>
<dbReference type="GO" id="GO:0004459">
    <property type="term" value="F:L-lactate dehydrogenase (NAD+) activity"/>
    <property type="evidence" value="ECO:0007669"/>
    <property type="project" value="TreeGrafter"/>
</dbReference>
<dbReference type="InterPro" id="IPR000262">
    <property type="entry name" value="FMN-dep_DH"/>
</dbReference>
<dbReference type="PROSITE" id="PS51349">
    <property type="entry name" value="FMN_HYDROXY_ACID_DH_2"/>
    <property type="match status" value="1"/>
</dbReference>
<evidence type="ECO:0000256" key="3">
    <source>
        <dbReference type="ARBA" id="ARBA00022643"/>
    </source>
</evidence>
<dbReference type="Gene3D" id="3.20.20.70">
    <property type="entry name" value="Aldolase class I"/>
    <property type="match status" value="1"/>
</dbReference>
<feature type="binding site" evidence="7">
    <location>
        <position position="166"/>
    </location>
    <ligand>
        <name>FMN</name>
        <dbReference type="ChEBI" id="CHEBI:58210"/>
    </ligand>
</feature>
<feature type="binding site" evidence="7">
    <location>
        <position position="138"/>
    </location>
    <ligand>
        <name>FMN</name>
        <dbReference type="ChEBI" id="CHEBI:58210"/>
    </ligand>
</feature>
<feature type="binding site" evidence="7">
    <location>
        <position position="175"/>
    </location>
    <ligand>
        <name>glyoxylate</name>
        <dbReference type="ChEBI" id="CHEBI:36655"/>
    </ligand>
</feature>
<comment type="cofactor">
    <cofactor evidence="1">
        <name>FMN</name>
        <dbReference type="ChEBI" id="CHEBI:58210"/>
    </cofactor>
</comment>
<comment type="similarity">
    <text evidence="5">Belongs to the FMN-dependent alpha-hydroxy acid dehydrogenase family.</text>
</comment>
<dbReference type="Proteomes" id="UP000270342">
    <property type="component" value="Unassembled WGS sequence"/>
</dbReference>
<dbReference type="GO" id="GO:0005886">
    <property type="term" value="C:plasma membrane"/>
    <property type="evidence" value="ECO:0007669"/>
    <property type="project" value="TreeGrafter"/>
</dbReference>
<dbReference type="SUPFAM" id="SSF51395">
    <property type="entry name" value="FMN-linked oxidoreductases"/>
    <property type="match status" value="1"/>
</dbReference>
<keyword evidence="10" id="KW-1185">Reference proteome</keyword>